<feature type="region of interest" description="Disordered" evidence="1">
    <location>
        <begin position="56"/>
        <end position="122"/>
    </location>
</feature>
<dbReference type="EMBL" id="JAGGLQ010000009">
    <property type="protein sequence ID" value="MBP2038649.1"/>
    <property type="molecule type" value="Genomic_DNA"/>
</dbReference>
<organism evidence="3 4">
    <name type="scientific">Streptomyces avidinii</name>
    <dbReference type="NCBI Taxonomy" id="1895"/>
    <lineage>
        <taxon>Bacteria</taxon>
        <taxon>Bacillati</taxon>
        <taxon>Actinomycetota</taxon>
        <taxon>Actinomycetes</taxon>
        <taxon>Kitasatosporales</taxon>
        <taxon>Streptomycetaceae</taxon>
        <taxon>Streptomyces</taxon>
    </lineage>
</organism>
<gene>
    <name evidence="3" type="ORF">J2Z77_004462</name>
</gene>
<evidence type="ECO:0000256" key="1">
    <source>
        <dbReference type="SAM" id="MobiDB-lite"/>
    </source>
</evidence>
<protein>
    <submittedName>
        <fullName evidence="3">Uncharacterized protein</fullName>
    </submittedName>
</protein>
<sequence length="122" mass="12182">MGGTALVFLLSFKLGQADPFGWLPDKDSDNVAAAAGFGGAMAAAFGLAGAWWAGGGQDGEGGTAVRQRARASGSARITQSGGAAAPDRLDQRARADGDSRVRQSAGGEQDQGAEQAEQGESA</sequence>
<evidence type="ECO:0000256" key="2">
    <source>
        <dbReference type="SAM" id="Phobius"/>
    </source>
</evidence>
<keyword evidence="2" id="KW-1133">Transmembrane helix</keyword>
<keyword evidence="2" id="KW-0812">Transmembrane</keyword>
<feature type="compositionally biased region" description="Basic and acidic residues" evidence="1">
    <location>
        <begin position="87"/>
        <end position="101"/>
    </location>
</feature>
<feature type="transmembrane region" description="Helical" evidence="2">
    <location>
        <begin position="33"/>
        <end position="53"/>
    </location>
</feature>
<reference evidence="3 4" key="1">
    <citation type="submission" date="2021-03" db="EMBL/GenBank/DDBJ databases">
        <title>Genomic Encyclopedia of Type Strains, Phase IV (KMG-IV): sequencing the most valuable type-strain genomes for metagenomic binning, comparative biology and taxonomic classification.</title>
        <authorList>
            <person name="Goeker M."/>
        </authorList>
    </citation>
    <scope>NUCLEOTIDE SEQUENCE [LARGE SCALE GENOMIC DNA]</scope>
    <source>
        <strain evidence="3 4">DSM 40526</strain>
    </source>
</reference>
<dbReference type="Proteomes" id="UP001519310">
    <property type="component" value="Unassembled WGS sequence"/>
</dbReference>
<keyword evidence="4" id="KW-1185">Reference proteome</keyword>
<name>A0ABS4L985_STRAV</name>
<feature type="compositionally biased region" description="Low complexity" evidence="1">
    <location>
        <begin position="103"/>
        <end position="122"/>
    </location>
</feature>
<accession>A0ABS4L985</accession>
<proteinExistence type="predicted"/>
<dbReference type="RefSeq" id="WP_189970913.1">
    <property type="nucleotide sequence ID" value="NZ_BMVL01000007.1"/>
</dbReference>
<comment type="caution">
    <text evidence="3">The sequence shown here is derived from an EMBL/GenBank/DDBJ whole genome shotgun (WGS) entry which is preliminary data.</text>
</comment>
<evidence type="ECO:0000313" key="3">
    <source>
        <dbReference type="EMBL" id="MBP2038649.1"/>
    </source>
</evidence>
<keyword evidence="2" id="KW-0472">Membrane</keyword>
<evidence type="ECO:0000313" key="4">
    <source>
        <dbReference type="Proteomes" id="UP001519310"/>
    </source>
</evidence>